<accession>A0A6H5GVV8</accession>
<evidence type="ECO:0000313" key="1">
    <source>
        <dbReference type="EMBL" id="CAB0007330.1"/>
    </source>
</evidence>
<evidence type="ECO:0000313" key="2">
    <source>
        <dbReference type="Proteomes" id="UP000479000"/>
    </source>
</evidence>
<gene>
    <name evidence="1" type="ORF">NTEN_LOCUS12622</name>
</gene>
<protein>
    <submittedName>
        <fullName evidence="1">Uncharacterized protein</fullName>
    </submittedName>
</protein>
<dbReference type="Proteomes" id="UP000479000">
    <property type="component" value="Unassembled WGS sequence"/>
</dbReference>
<dbReference type="EMBL" id="CADCXU010018986">
    <property type="protein sequence ID" value="CAB0007330.1"/>
    <property type="molecule type" value="Genomic_DNA"/>
</dbReference>
<reference evidence="1 2" key="1">
    <citation type="submission" date="2020-02" db="EMBL/GenBank/DDBJ databases">
        <authorList>
            <person name="Ferguson B K."/>
        </authorList>
    </citation>
    <scope>NUCLEOTIDE SEQUENCE [LARGE SCALE GENOMIC DNA]</scope>
</reference>
<sequence>MKLMMPSKLSGLSQLINAAQHQPKIHRRRWSQLQIRRRHHPMPRYEGARWSKQPTTPAFNFGVAYPGFKLQPIDTCDPVVEASNPTTSFHFEVPFQRSNVS</sequence>
<organism evidence="1 2">
    <name type="scientific">Nesidiocoris tenuis</name>
    <dbReference type="NCBI Taxonomy" id="355587"/>
    <lineage>
        <taxon>Eukaryota</taxon>
        <taxon>Metazoa</taxon>
        <taxon>Ecdysozoa</taxon>
        <taxon>Arthropoda</taxon>
        <taxon>Hexapoda</taxon>
        <taxon>Insecta</taxon>
        <taxon>Pterygota</taxon>
        <taxon>Neoptera</taxon>
        <taxon>Paraneoptera</taxon>
        <taxon>Hemiptera</taxon>
        <taxon>Heteroptera</taxon>
        <taxon>Panheteroptera</taxon>
        <taxon>Cimicomorpha</taxon>
        <taxon>Miridae</taxon>
        <taxon>Dicyphina</taxon>
        <taxon>Nesidiocoris</taxon>
    </lineage>
</organism>
<proteinExistence type="predicted"/>
<keyword evidence="2" id="KW-1185">Reference proteome</keyword>
<name>A0A6H5GVV8_9HEMI</name>
<dbReference type="AlphaFoldDB" id="A0A6H5GVV8"/>